<sequence>MTNGHPTNLLDLPVDILALILAPLVKFDAPIELCPCGDHGALGARLALARTVLLAHPHLHAVACPMLYGLNTFTLSLVSGRHGARQAKMLQAYYHSDASGRASRARLLNDDAVDVPRALAERHQMGKLQLFVTPSARRRVRHFALEVGRHRGWIDDAVTPVLSDMILAGSLASLSITLLYRLPDVRTRSDFGTQNSHVSTLFAGSDAAVFTKSPLRGFFQVLADPDLESSRLFLTRGHPSAWCKYHTKGPESDDQGMECPLIAVVDWQAIVREVLDAEGVNTAAPRSVRGTYDAGHRFGKLDRIYRIVARHEHDCNLSDWLICETRSIARLRIPVCQAWTQLRILAVLSQCILDLKDDWWQE</sequence>
<dbReference type="VEuPathDB" id="FungiDB:CCM_05488"/>
<dbReference type="Proteomes" id="UP000323067">
    <property type="component" value="Chromosome iv"/>
</dbReference>
<evidence type="ECO:0000313" key="2">
    <source>
        <dbReference type="Proteomes" id="UP000323067"/>
    </source>
</evidence>
<reference evidence="1 2" key="1">
    <citation type="journal article" date="2017" name="BMC Genomics">
        <title>Chromosome level assembly and secondary metabolite potential of the parasitic fungus Cordyceps militaris.</title>
        <authorList>
            <person name="Kramer G.J."/>
            <person name="Nodwell J.R."/>
        </authorList>
    </citation>
    <scope>NUCLEOTIDE SEQUENCE [LARGE SCALE GENOMIC DNA]</scope>
    <source>
        <strain evidence="1 2">ATCC 34164</strain>
    </source>
</reference>
<dbReference type="OrthoDB" id="5229512at2759"/>
<organism evidence="1 2">
    <name type="scientific">Cordyceps militaris</name>
    <name type="common">Caterpillar fungus</name>
    <name type="synonym">Clavaria militaris</name>
    <dbReference type="NCBI Taxonomy" id="73501"/>
    <lineage>
        <taxon>Eukaryota</taxon>
        <taxon>Fungi</taxon>
        <taxon>Dikarya</taxon>
        <taxon>Ascomycota</taxon>
        <taxon>Pezizomycotina</taxon>
        <taxon>Sordariomycetes</taxon>
        <taxon>Hypocreomycetidae</taxon>
        <taxon>Hypocreales</taxon>
        <taxon>Cordycipitaceae</taxon>
        <taxon>Cordyceps</taxon>
    </lineage>
</organism>
<proteinExistence type="predicted"/>
<gene>
    <name evidence="1" type="ORF">A9K55_002862</name>
</gene>
<protein>
    <submittedName>
        <fullName evidence="1">Uncharacterized protein</fullName>
    </submittedName>
</protein>
<dbReference type="VEuPathDB" id="FungiDB:A9K55_002862"/>
<dbReference type="AlphaFoldDB" id="A0A2H4S6K4"/>
<evidence type="ECO:0000313" key="1">
    <source>
        <dbReference type="EMBL" id="ATY58736.1"/>
    </source>
</evidence>
<name>A0A2H4S6K4_CORMI</name>
<accession>A0A2H4S6K4</accession>
<dbReference type="EMBL" id="CP023322">
    <property type="protein sequence ID" value="ATY58736.1"/>
    <property type="molecule type" value="Genomic_DNA"/>
</dbReference>